<dbReference type="Proteomes" id="UP000194127">
    <property type="component" value="Unassembled WGS sequence"/>
</dbReference>
<protein>
    <submittedName>
        <fullName evidence="2">Uncharacterized protein</fullName>
    </submittedName>
</protein>
<dbReference type="EMBL" id="KZ110598">
    <property type="protein sequence ID" value="OSX61591.1"/>
    <property type="molecule type" value="Genomic_DNA"/>
</dbReference>
<dbReference type="RefSeq" id="XP_024338385.1">
    <property type="nucleotide sequence ID" value="XM_024477005.1"/>
</dbReference>
<reference evidence="2 3" key="1">
    <citation type="submission" date="2017-04" db="EMBL/GenBank/DDBJ databases">
        <title>Genome Sequence of the Model Brown-Rot Fungus Postia placenta SB12.</title>
        <authorList>
            <consortium name="DOE Joint Genome Institute"/>
            <person name="Gaskell J."/>
            <person name="Kersten P."/>
            <person name="Larrondo L.F."/>
            <person name="Canessa P."/>
            <person name="Martinez D."/>
            <person name="Hibbett D."/>
            <person name="Schmoll M."/>
            <person name="Kubicek C.P."/>
            <person name="Martinez A.T."/>
            <person name="Yadav J."/>
            <person name="Master E."/>
            <person name="Magnuson J.K."/>
            <person name="James T."/>
            <person name="Yaver D."/>
            <person name="Berka R."/>
            <person name="Labutti K."/>
            <person name="Lipzen A."/>
            <person name="Aerts A."/>
            <person name="Barry K."/>
            <person name="Henrissat B."/>
            <person name="Blanchette R."/>
            <person name="Grigoriev I."/>
            <person name="Cullen D."/>
        </authorList>
    </citation>
    <scope>NUCLEOTIDE SEQUENCE [LARGE SCALE GENOMIC DNA]</scope>
    <source>
        <strain evidence="2 3">MAD-698-R-SB12</strain>
    </source>
</reference>
<gene>
    <name evidence="2" type="ORF">POSPLADRAFT_1034178</name>
</gene>
<dbReference type="GeneID" id="36321955"/>
<sequence length="362" mass="38826">MAATDMWNRSTDGASFAAGISNEGRSMDWRQSTCVQLELCEGAEEDDRPGPGRVIMHDRVGVECGAGGRRSTKAEATTGSLGPRLEDPHHIRHPFRWNTRPGQSSSRVRTNAASIGDAPGKTQTRIDRGAQGDVGAAALAHHRSGGEVAYPPGGGVEAEGRKQTRTDAGAHADADTELWLFRSRAAPSQVARLPRLIVGTPARDRKACALPRAGVPRMGQGGRDGRRWAAVACQPPSVADSGALDRSRRTSAIDGPEMALLRRASKRAARTQTAVPGVARRARRMSCIAQVDKWPDDSVIALAPPAVTGGRKARHWHGTRAITSCVSAEDGRTLEPYTAIASPAKRRLARVDCRRLVQRKTR</sequence>
<feature type="compositionally biased region" description="Basic and acidic residues" evidence="1">
    <location>
        <begin position="158"/>
        <end position="169"/>
    </location>
</feature>
<feature type="region of interest" description="Disordered" evidence="1">
    <location>
        <begin position="144"/>
        <end position="169"/>
    </location>
</feature>
<accession>A0A1X6MYY6</accession>
<dbReference type="AlphaFoldDB" id="A0A1X6MYY6"/>
<organism evidence="2 3">
    <name type="scientific">Postia placenta MAD-698-R-SB12</name>
    <dbReference type="NCBI Taxonomy" id="670580"/>
    <lineage>
        <taxon>Eukaryota</taxon>
        <taxon>Fungi</taxon>
        <taxon>Dikarya</taxon>
        <taxon>Basidiomycota</taxon>
        <taxon>Agaricomycotina</taxon>
        <taxon>Agaricomycetes</taxon>
        <taxon>Polyporales</taxon>
        <taxon>Adustoporiaceae</taxon>
        <taxon>Rhodonia</taxon>
    </lineage>
</organism>
<evidence type="ECO:0000313" key="2">
    <source>
        <dbReference type="EMBL" id="OSX61591.1"/>
    </source>
</evidence>
<feature type="compositionally biased region" description="Polar residues" evidence="1">
    <location>
        <begin position="100"/>
        <end position="113"/>
    </location>
</feature>
<proteinExistence type="predicted"/>
<name>A0A1X6MYY6_9APHY</name>
<evidence type="ECO:0000256" key="1">
    <source>
        <dbReference type="SAM" id="MobiDB-lite"/>
    </source>
</evidence>
<feature type="region of interest" description="Disordered" evidence="1">
    <location>
        <begin position="64"/>
        <end position="126"/>
    </location>
</feature>
<keyword evidence="3" id="KW-1185">Reference proteome</keyword>
<evidence type="ECO:0000313" key="3">
    <source>
        <dbReference type="Proteomes" id="UP000194127"/>
    </source>
</evidence>